<feature type="coiled-coil region" evidence="1">
    <location>
        <begin position="452"/>
        <end position="500"/>
    </location>
</feature>
<evidence type="ECO:0000313" key="8">
    <source>
        <dbReference type="Proteomes" id="UP000663855"/>
    </source>
</evidence>
<dbReference type="EMBL" id="CAJNOV010004933">
    <property type="protein sequence ID" value="CAF1192220.1"/>
    <property type="molecule type" value="Genomic_DNA"/>
</dbReference>
<dbReference type="PANTHER" id="PTHR18863:SF6">
    <property type="entry name" value="COILED-COIL DOMAIN-CONTAINING PROTEIN 170"/>
    <property type="match status" value="1"/>
</dbReference>
<dbReference type="OrthoDB" id="5832575at2759"/>
<comment type="caution">
    <text evidence="3">The sequence shown here is derived from an EMBL/GenBank/DDBJ whole genome shotgun (WGS) entry which is preliminary data.</text>
</comment>
<sequence length="857" mass="98822">MTSSSYMVDREILGSARTIIDAHSNAPFSQQTQHNTYRGSYGTSSPIPFTTTNTNHHHHGYGNGSNESYESKKVIVDLQDQIRLLKKDLEKKDALILELTSMKDPNKTDHFETAKYEALVGQERSAFEGARRELDQYRTKVEGLTQDLRETTIKSAAKDERINELKREIESLKKEHESLNQANNQLRLHMRELESNVSSYDSVASKSSLTISSLQKDAKERQEQIMDLQSRVRTHMEEREASERKTEGLHKKLQELFSQLSVTLGGESGQPTAASFDNLMARISDINNENTTLKGRLVKLEEITRSVENEAHANRSTIQQMANHLQIYEQNAVSHRLQMDSLKAERDTAFNDREAMKNELETMKSRLDSVQKAWQNTRGELDQRENQYSSNESHIKQLENDLLYAKTMFDTFKQQVGQLLSDGYVKVEPKDDEIKEKIQLLMQSSKDRGVIITNLQNQKEQISKQLQEQIEINKETENKRRHAESHLHELEHRLKNLDNDYTTTEVYRENLKQDKAKFLHFLERLAAIMKIENISNELGYELNPDVILSRAEQLMKLEKDSIVDQKTSIYSLQRKIKQLKEQMENKDLHLDLLRKKVIALEEGRAAKTDLEREIDDHVMLSRKMKVKVDHLTQQVTDLKQENIQLKAQITDIQILKNRLVDQDKEIRRLLEDVDKLQHIRDKQAVKLSSLQDKIHSVDDEANRSLLSSDNAVRALSNEVRFLKSSLEQITEREHRLLDFRSIISRMLGLDSKTLSVPDYEITARLERLLSVVQPTMAIPVVPISSSAAAAAAATTTSNNFTHQQQPPFEHHYHHNHQNIHSAHVRHRSPSPVSRRSDASHRARSLSPLHVGIDPRTY</sequence>
<feature type="region of interest" description="Disordered" evidence="2">
    <location>
        <begin position="817"/>
        <end position="857"/>
    </location>
</feature>
<name>A0A814VTG8_9BILA</name>
<dbReference type="Proteomes" id="UP000663824">
    <property type="component" value="Unassembled WGS sequence"/>
</dbReference>
<keyword evidence="1" id="KW-0175">Coiled coil</keyword>
<dbReference type="PANTHER" id="PTHR18863">
    <property type="entry name" value="TSEC-2-RELATED"/>
    <property type="match status" value="1"/>
</dbReference>
<feature type="coiled-coil region" evidence="1">
    <location>
        <begin position="283"/>
        <end position="401"/>
    </location>
</feature>
<protein>
    <recommendedName>
        <fullName evidence="9">Coiled-coil domain-containing protein 170</fullName>
    </recommendedName>
</protein>
<dbReference type="Gene3D" id="1.10.287.1490">
    <property type="match status" value="1"/>
</dbReference>
<dbReference type="EMBL" id="CAJNRE010006902">
    <property type="protein sequence ID" value="CAF2059997.1"/>
    <property type="molecule type" value="Genomic_DNA"/>
</dbReference>
<evidence type="ECO:0000256" key="1">
    <source>
        <dbReference type="SAM" id="Coils"/>
    </source>
</evidence>
<evidence type="ECO:0000256" key="2">
    <source>
        <dbReference type="SAM" id="MobiDB-lite"/>
    </source>
</evidence>
<dbReference type="EMBL" id="CAJOBH010001234">
    <property type="protein sequence ID" value="CAF3843274.1"/>
    <property type="molecule type" value="Genomic_DNA"/>
</dbReference>
<feature type="coiled-coil region" evidence="1">
    <location>
        <begin position="562"/>
        <end position="596"/>
    </location>
</feature>
<dbReference type="Proteomes" id="UP000663834">
    <property type="component" value="Unassembled WGS sequence"/>
</dbReference>
<evidence type="ECO:0008006" key="9">
    <source>
        <dbReference type="Google" id="ProtNLM"/>
    </source>
</evidence>
<dbReference type="Proteomes" id="UP000681720">
    <property type="component" value="Unassembled WGS sequence"/>
</dbReference>
<feature type="coiled-coil region" evidence="1">
    <location>
        <begin position="621"/>
        <end position="679"/>
    </location>
</feature>
<dbReference type="Proteomes" id="UP000681967">
    <property type="component" value="Unassembled WGS sequence"/>
</dbReference>
<dbReference type="InterPro" id="IPR039139">
    <property type="entry name" value="CCDC170-like"/>
</dbReference>
<evidence type="ECO:0000313" key="3">
    <source>
        <dbReference type="EMBL" id="CAF1192220.1"/>
    </source>
</evidence>
<accession>A0A814VTG8</accession>
<proteinExistence type="predicted"/>
<dbReference type="EMBL" id="CAJOBJ010002556">
    <property type="protein sequence ID" value="CAF3930579.1"/>
    <property type="molecule type" value="Genomic_DNA"/>
</dbReference>
<feature type="compositionally biased region" description="Basic residues" evidence="2">
    <location>
        <begin position="817"/>
        <end position="828"/>
    </location>
</feature>
<feature type="coiled-coil region" evidence="1">
    <location>
        <begin position="127"/>
        <end position="245"/>
    </location>
</feature>
<gene>
    <name evidence="6" type="ORF">BYL167_LOCUS5415</name>
    <name evidence="3" type="ORF">CJN711_LOCUS11576</name>
    <name evidence="7" type="ORF">GIL414_LOCUS8050</name>
    <name evidence="4" type="ORF">KQP761_LOCUS13479</name>
    <name evidence="5" type="ORF">MBJ925_LOCUS14727</name>
</gene>
<reference evidence="3" key="1">
    <citation type="submission" date="2021-02" db="EMBL/GenBank/DDBJ databases">
        <authorList>
            <person name="Nowell W R."/>
        </authorList>
    </citation>
    <scope>NUCLEOTIDE SEQUENCE</scope>
</reference>
<evidence type="ECO:0000313" key="6">
    <source>
        <dbReference type="EMBL" id="CAF3843274.1"/>
    </source>
</evidence>
<organism evidence="3 8">
    <name type="scientific">Rotaria magnacalcarata</name>
    <dbReference type="NCBI Taxonomy" id="392030"/>
    <lineage>
        <taxon>Eukaryota</taxon>
        <taxon>Metazoa</taxon>
        <taxon>Spiralia</taxon>
        <taxon>Gnathifera</taxon>
        <taxon>Rotifera</taxon>
        <taxon>Eurotatoria</taxon>
        <taxon>Bdelloidea</taxon>
        <taxon>Philodinida</taxon>
        <taxon>Philodinidae</taxon>
        <taxon>Rotaria</taxon>
    </lineage>
</organism>
<evidence type="ECO:0000313" key="7">
    <source>
        <dbReference type="EMBL" id="CAF3930579.1"/>
    </source>
</evidence>
<dbReference type="EMBL" id="CAJNOW010006241">
    <property type="protein sequence ID" value="CAF1479261.1"/>
    <property type="molecule type" value="Genomic_DNA"/>
</dbReference>
<dbReference type="Proteomes" id="UP000663855">
    <property type="component" value="Unassembled WGS sequence"/>
</dbReference>
<evidence type="ECO:0000313" key="4">
    <source>
        <dbReference type="EMBL" id="CAF1479261.1"/>
    </source>
</evidence>
<evidence type="ECO:0000313" key="5">
    <source>
        <dbReference type="EMBL" id="CAF2059997.1"/>
    </source>
</evidence>
<dbReference type="AlphaFoldDB" id="A0A814VTG8"/>